<gene>
    <name evidence="2" type="ORF">EDWATA_01497</name>
</gene>
<sequence length="40" mass="4515">MRRRPGGPRRISPPIAVGRYRPMSKKRKNNNRAGTLQLAG</sequence>
<dbReference type="Proteomes" id="UP000003692">
    <property type="component" value="Unassembled WGS sequence"/>
</dbReference>
<proteinExistence type="predicted"/>
<accession>D4F428</accession>
<evidence type="ECO:0000256" key="1">
    <source>
        <dbReference type="SAM" id="MobiDB-lite"/>
    </source>
</evidence>
<reference evidence="2 3" key="1">
    <citation type="submission" date="2010-02" db="EMBL/GenBank/DDBJ databases">
        <authorList>
            <person name="Weinstock G."/>
            <person name="Sodergren E."/>
            <person name="Clifton S."/>
            <person name="Fulton L."/>
            <person name="Fulton B."/>
            <person name="Courtney L."/>
            <person name="Fronick C."/>
            <person name="Harrison M."/>
            <person name="Strong C."/>
            <person name="Farmer C."/>
            <person name="Delahaunty K."/>
            <person name="Markovic C."/>
            <person name="Hall O."/>
            <person name="Minx P."/>
            <person name="Tomlinson C."/>
            <person name="Mitreva M."/>
            <person name="Nelson J."/>
            <person name="Hou S."/>
            <person name="Wollam A."/>
            <person name="Pepin K.H."/>
            <person name="Johnson M."/>
            <person name="Bhonagiri V."/>
            <person name="Zhang X."/>
            <person name="Suruliraj S."/>
            <person name="Warren W."/>
            <person name="Chinwalla A."/>
            <person name="Mardis E.R."/>
            <person name="Wilson R.K."/>
        </authorList>
    </citation>
    <scope>NUCLEOTIDE SEQUENCE [LARGE SCALE GENOMIC DNA]</scope>
    <source>
        <strain evidence="2 3">ATCC 23685</strain>
    </source>
</reference>
<feature type="region of interest" description="Disordered" evidence="1">
    <location>
        <begin position="1"/>
        <end position="40"/>
    </location>
</feature>
<comment type="caution">
    <text evidence="2">The sequence shown here is derived from an EMBL/GenBank/DDBJ whole genome shotgun (WGS) entry which is preliminary data.</text>
</comment>
<dbReference type="AlphaFoldDB" id="D4F428"/>
<protein>
    <submittedName>
        <fullName evidence="2">Uncharacterized protein</fullName>
    </submittedName>
</protein>
<organism evidence="2 3">
    <name type="scientific">Edwardsiella tarda ATCC 23685</name>
    <dbReference type="NCBI Taxonomy" id="500638"/>
    <lineage>
        <taxon>Bacteria</taxon>
        <taxon>Pseudomonadati</taxon>
        <taxon>Pseudomonadota</taxon>
        <taxon>Gammaproteobacteria</taxon>
        <taxon>Enterobacterales</taxon>
        <taxon>Hafniaceae</taxon>
        <taxon>Edwardsiella</taxon>
    </lineage>
</organism>
<dbReference type="HOGENOM" id="CLU_3288743_0_0_6"/>
<evidence type="ECO:0000313" key="3">
    <source>
        <dbReference type="Proteomes" id="UP000003692"/>
    </source>
</evidence>
<dbReference type="EMBL" id="ADGK01000083">
    <property type="protein sequence ID" value="EFE23479.1"/>
    <property type="molecule type" value="Genomic_DNA"/>
</dbReference>
<evidence type="ECO:0000313" key="2">
    <source>
        <dbReference type="EMBL" id="EFE23479.1"/>
    </source>
</evidence>
<name>D4F428_EDWTA</name>